<dbReference type="GeneID" id="24093746"/>
<dbReference type="InterPro" id="IPR036291">
    <property type="entry name" value="NAD(P)-bd_dom_sf"/>
</dbReference>
<evidence type="ECO:0008006" key="3">
    <source>
        <dbReference type="Google" id="ProtNLM"/>
    </source>
</evidence>
<dbReference type="Gene3D" id="3.40.50.720">
    <property type="entry name" value="NAD(P)-binding Rossmann-like Domain"/>
    <property type="match status" value="1"/>
</dbReference>
<dbReference type="PANTHER" id="PTHR45458:SF3">
    <property type="entry name" value="CHAIN DEHYDROGENASE (ATSC), PUTATIVE-RELATED"/>
    <property type="match status" value="1"/>
</dbReference>
<organism evidence="1 2">
    <name type="scientific">Fibroporia radiculosa</name>
    <dbReference type="NCBI Taxonomy" id="599839"/>
    <lineage>
        <taxon>Eukaryota</taxon>
        <taxon>Fungi</taxon>
        <taxon>Dikarya</taxon>
        <taxon>Basidiomycota</taxon>
        <taxon>Agaricomycotina</taxon>
        <taxon>Agaricomycetes</taxon>
        <taxon>Polyporales</taxon>
        <taxon>Fibroporiaceae</taxon>
        <taxon>Fibroporia</taxon>
    </lineage>
</organism>
<dbReference type="OrthoDB" id="9876299at2759"/>
<sequence length="270" mass="29119">MPSYAVIGASRGIGLEIVRQLATDSANTIFAVVRDKANSPYIATVASFPNVHILQADVVDHAALKVAAVEAASITGGTLDVLIHSAAYMDVTFMSRGLTDYESDEQLDAELTKAFQINALGAVHSINAFLPLLRKGTVKKIMVLSSEAGNRDMTWQMRFSGMAAYGLSKAALDMVMTKYAAQLERDGFTVFALSPGPTDTGSTSNLVVNELNTPEMQELMKRWEDSVANLDTSMMPVDQTVKRVLILLAKLGPADSASFRLSEEVRAIQV</sequence>
<gene>
    <name evidence="1" type="ORF">FIBRA_00840</name>
</gene>
<keyword evidence="2" id="KW-1185">Reference proteome</keyword>
<dbReference type="AlphaFoldDB" id="J4GIQ8"/>
<proteinExistence type="predicted"/>
<dbReference type="InterPro" id="IPR052184">
    <property type="entry name" value="SDR_enzymes"/>
</dbReference>
<name>J4GIQ8_9APHY</name>
<reference evidence="1 2" key="1">
    <citation type="journal article" date="2012" name="Appl. Environ. Microbiol.">
        <title>Short-read sequencing for genomic analysis of the brown rot fungus Fibroporia radiculosa.</title>
        <authorList>
            <person name="Tang J.D."/>
            <person name="Perkins A.D."/>
            <person name="Sonstegard T.S."/>
            <person name="Schroeder S.G."/>
            <person name="Burgess S.C."/>
            <person name="Diehl S.V."/>
        </authorList>
    </citation>
    <scope>NUCLEOTIDE SEQUENCE [LARGE SCALE GENOMIC DNA]</scope>
    <source>
        <strain evidence="1 2">TFFH 294</strain>
    </source>
</reference>
<accession>J4GIQ8</accession>
<dbReference type="GO" id="GO:0016616">
    <property type="term" value="F:oxidoreductase activity, acting on the CH-OH group of donors, NAD or NADP as acceptor"/>
    <property type="evidence" value="ECO:0007669"/>
    <property type="project" value="TreeGrafter"/>
</dbReference>
<dbReference type="RefSeq" id="XP_012178118.1">
    <property type="nucleotide sequence ID" value="XM_012322728.1"/>
</dbReference>
<dbReference type="FunCoup" id="J4GIQ8">
    <property type="interactions" value="97"/>
</dbReference>
<dbReference type="InterPro" id="IPR002347">
    <property type="entry name" value="SDR_fam"/>
</dbReference>
<dbReference type="SUPFAM" id="SSF51735">
    <property type="entry name" value="NAD(P)-binding Rossmann-fold domains"/>
    <property type="match status" value="1"/>
</dbReference>
<dbReference type="HOGENOM" id="CLU_010194_9_2_1"/>
<evidence type="ECO:0000313" key="1">
    <source>
        <dbReference type="EMBL" id="CCL98835.1"/>
    </source>
</evidence>
<dbReference type="PRINTS" id="PR00081">
    <property type="entry name" value="GDHRDH"/>
</dbReference>
<dbReference type="EMBL" id="HE796901">
    <property type="protein sequence ID" value="CCL98835.1"/>
    <property type="molecule type" value="Genomic_DNA"/>
</dbReference>
<dbReference type="PANTHER" id="PTHR45458">
    <property type="entry name" value="SHORT-CHAIN DEHYDROGENASE/REDUCTASE SDR"/>
    <property type="match status" value="1"/>
</dbReference>
<evidence type="ECO:0000313" key="2">
    <source>
        <dbReference type="Proteomes" id="UP000006352"/>
    </source>
</evidence>
<dbReference type="InParanoid" id="J4GIQ8"/>
<dbReference type="Proteomes" id="UP000006352">
    <property type="component" value="Unassembled WGS sequence"/>
</dbReference>
<dbReference type="Pfam" id="PF13561">
    <property type="entry name" value="adh_short_C2"/>
    <property type="match status" value="1"/>
</dbReference>
<protein>
    <recommendedName>
        <fullName evidence="3">Ketoreductase (KR) domain-containing protein</fullName>
    </recommendedName>
</protein>